<sequence length="222" mass="25268">MPHFLEKHFSDCQFERKTPIYKKPAGKRKQGVSYGYGKTGKSLAVQIKERLKTALDNEAPCHLILVIDDLDCRDKDKQTQMFLEAIDTVAGAAAIKRLIGFAAPELEAWLIADWDNTVAKHVDFRGCHQAMRWWLSHDKNIPFDAPESFSEYDSDRDCCFEKLSEALIASTEQYECKEIFSKGEHTPLLLGQIDVDKLSNKCPIFNELYNGLSTYCGNVRPN</sequence>
<evidence type="ECO:0008006" key="3">
    <source>
        <dbReference type="Google" id="ProtNLM"/>
    </source>
</evidence>
<name>A0A0A6RZF9_9GAMM</name>
<evidence type="ECO:0000313" key="1">
    <source>
        <dbReference type="EMBL" id="KHD09276.1"/>
    </source>
</evidence>
<comment type="caution">
    <text evidence="1">The sequence shown here is derived from an EMBL/GenBank/DDBJ whole genome shotgun (WGS) entry which is preliminary data.</text>
</comment>
<evidence type="ECO:0000313" key="2">
    <source>
        <dbReference type="Proteomes" id="UP000030428"/>
    </source>
</evidence>
<accession>A0A0A6RZF9</accession>
<dbReference type="InterPro" id="IPR025455">
    <property type="entry name" value="DUF4276"/>
</dbReference>
<reference evidence="1 2" key="1">
    <citation type="journal article" date="2016" name="Front. Microbiol.">
        <title>Single-Cell (Meta-)Genomics of a Dimorphic Candidatus Thiomargarita nelsonii Reveals Genomic Plasticity.</title>
        <authorList>
            <person name="Flood B.E."/>
            <person name="Fliss P."/>
            <person name="Jones D.S."/>
            <person name="Dick G.J."/>
            <person name="Jain S."/>
            <person name="Kaster A.K."/>
            <person name="Winkel M."/>
            <person name="Mussmann M."/>
            <person name="Bailey J."/>
        </authorList>
    </citation>
    <scope>NUCLEOTIDE SEQUENCE [LARGE SCALE GENOMIC DNA]</scope>
    <source>
        <strain evidence="1">Hydrate Ridge</strain>
    </source>
</reference>
<dbReference type="EMBL" id="JSZA02000021">
    <property type="protein sequence ID" value="KHD09276.1"/>
    <property type="molecule type" value="Genomic_DNA"/>
</dbReference>
<gene>
    <name evidence="1" type="ORF">PN36_07415</name>
</gene>
<keyword evidence="2" id="KW-1185">Reference proteome</keyword>
<dbReference type="Pfam" id="PF14103">
    <property type="entry name" value="DUF4276"/>
    <property type="match status" value="1"/>
</dbReference>
<proteinExistence type="predicted"/>
<dbReference type="AlphaFoldDB" id="A0A0A6RZF9"/>
<dbReference type="Proteomes" id="UP000030428">
    <property type="component" value="Unassembled WGS sequence"/>
</dbReference>
<organism evidence="1 2">
    <name type="scientific">Candidatus Thiomargarita nelsonii</name>
    <dbReference type="NCBI Taxonomy" id="1003181"/>
    <lineage>
        <taxon>Bacteria</taxon>
        <taxon>Pseudomonadati</taxon>
        <taxon>Pseudomonadota</taxon>
        <taxon>Gammaproteobacteria</taxon>
        <taxon>Thiotrichales</taxon>
        <taxon>Thiotrichaceae</taxon>
        <taxon>Thiomargarita</taxon>
    </lineage>
</organism>
<protein>
    <recommendedName>
        <fullName evidence="3">DUF4276 family protein</fullName>
    </recommendedName>
</protein>